<feature type="compositionally biased region" description="Basic and acidic residues" evidence="1">
    <location>
        <begin position="53"/>
        <end position="65"/>
    </location>
</feature>
<feature type="region of interest" description="Disordered" evidence="1">
    <location>
        <begin position="289"/>
        <end position="371"/>
    </location>
</feature>
<comment type="caution">
    <text evidence="2">The sequence shown here is derived from an EMBL/GenBank/DDBJ whole genome shotgun (WGS) entry which is preliminary data.</text>
</comment>
<protein>
    <submittedName>
        <fullName evidence="2">Uncharacterized protein</fullName>
    </submittedName>
</protein>
<sequence>MTGLLDVEPTSRVNYRQVGTRTGGAVIRGAVVRRQPPPDPSTRVASIPSKYETLLHRDPNERDAFGNRTQRFHASENDQPGPGSYYKPPSMVRTTTDSGSVSRLGYSTGFVSKSKRFSDRVRDVAPGPGQYQDTRVDRKFQNKKHGTSCFASTARSSNNDPFLSPSVTVPGPGEYNVSHTSSAIARNIARSAFTSKTARGFAPKLDVPAPGQYENPIELAQSIRGGNHSPQSVFKSTAKRLDSPIESLWTPGPGAYNAEDAETALRYDWIARAHTSAVFQKGNADRFGRVPTKRATEADVGPGSYNPGSPVSQEAGKPSQALASSTFRSSTSRGTLPGGQTQPRDVPGPAFYHPSSPDKRSHILNSNKKWL</sequence>
<feature type="compositionally biased region" description="Low complexity" evidence="1">
    <location>
        <begin position="324"/>
        <end position="333"/>
    </location>
</feature>
<name>A0A8K1CJE9_PYTOL</name>
<evidence type="ECO:0000313" key="2">
    <source>
        <dbReference type="EMBL" id="TMW64345.1"/>
    </source>
</evidence>
<dbReference type="PANTHER" id="PTHR21580">
    <property type="entry name" value="SHIPPO-1-RELATED"/>
    <property type="match status" value="1"/>
</dbReference>
<organism evidence="2 3">
    <name type="scientific">Pythium oligandrum</name>
    <name type="common">Mycoparasitic fungus</name>
    <dbReference type="NCBI Taxonomy" id="41045"/>
    <lineage>
        <taxon>Eukaryota</taxon>
        <taxon>Sar</taxon>
        <taxon>Stramenopiles</taxon>
        <taxon>Oomycota</taxon>
        <taxon>Peronosporomycetes</taxon>
        <taxon>Pythiales</taxon>
        <taxon>Pythiaceae</taxon>
        <taxon>Pythium</taxon>
    </lineage>
</organism>
<reference evidence="2" key="1">
    <citation type="submission" date="2019-03" db="EMBL/GenBank/DDBJ databases">
        <title>Long read genome sequence of the mycoparasitic Pythium oligandrum ATCC 38472 isolated from sugarbeet rhizosphere.</title>
        <authorList>
            <person name="Gaulin E."/>
        </authorList>
    </citation>
    <scope>NUCLEOTIDE SEQUENCE</scope>
    <source>
        <strain evidence="2">ATCC 38472_TT</strain>
    </source>
</reference>
<accession>A0A8K1CJE9</accession>
<dbReference type="Pfam" id="PF07004">
    <property type="entry name" value="SHIPPO-rpt"/>
    <property type="match status" value="4"/>
</dbReference>
<dbReference type="PANTHER" id="PTHR21580:SF28">
    <property type="entry name" value="BOREALIN N-TERMINAL DOMAIN-CONTAINING PROTEIN-RELATED"/>
    <property type="match status" value="1"/>
</dbReference>
<evidence type="ECO:0000256" key="1">
    <source>
        <dbReference type="SAM" id="MobiDB-lite"/>
    </source>
</evidence>
<feature type="region of interest" description="Disordered" evidence="1">
    <location>
        <begin position="32"/>
        <end position="100"/>
    </location>
</feature>
<dbReference type="Proteomes" id="UP000794436">
    <property type="component" value="Unassembled WGS sequence"/>
</dbReference>
<dbReference type="AlphaFoldDB" id="A0A8K1CJE9"/>
<keyword evidence="3" id="KW-1185">Reference proteome</keyword>
<dbReference type="OrthoDB" id="186871at2759"/>
<dbReference type="EMBL" id="SPLM01000040">
    <property type="protein sequence ID" value="TMW64345.1"/>
    <property type="molecule type" value="Genomic_DNA"/>
</dbReference>
<dbReference type="InterPro" id="IPR051291">
    <property type="entry name" value="CIMAP"/>
</dbReference>
<dbReference type="InterPro" id="IPR010736">
    <property type="entry name" value="SHIPPO-rpt"/>
</dbReference>
<evidence type="ECO:0000313" key="3">
    <source>
        <dbReference type="Proteomes" id="UP000794436"/>
    </source>
</evidence>
<proteinExistence type="predicted"/>
<gene>
    <name evidence="2" type="ORF">Poli38472_012967</name>
</gene>